<proteinExistence type="predicted"/>
<organism evidence="5 6">
    <name type="scientific">Candidatus Desulfolinea nitratireducens</name>
    <dbReference type="NCBI Taxonomy" id="2841698"/>
    <lineage>
        <taxon>Bacteria</taxon>
        <taxon>Bacillati</taxon>
        <taxon>Chloroflexota</taxon>
        <taxon>Anaerolineae</taxon>
        <taxon>Anaerolineales</taxon>
        <taxon>Anaerolineales incertae sedis</taxon>
        <taxon>Candidatus Desulfolinea</taxon>
    </lineage>
</organism>
<dbReference type="Proteomes" id="UP000614469">
    <property type="component" value="Unassembled WGS sequence"/>
</dbReference>
<dbReference type="InterPro" id="IPR013126">
    <property type="entry name" value="Hsp_70_fam"/>
</dbReference>
<dbReference type="Gene3D" id="2.60.200.20">
    <property type="match status" value="1"/>
</dbReference>
<dbReference type="InterPro" id="IPR043129">
    <property type="entry name" value="ATPase_NBD"/>
</dbReference>
<accession>A0A8J6NN59</accession>
<keyword evidence="2" id="KW-0067">ATP-binding</keyword>
<dbReference type="PANTHER" id="PTHR42749">
    <property type="entry name" value="CELL SHAPE-DETERMINING PROTEIN MREB"/>
    <property type="match status" value="1"/>
</dbReference>
<protein>
    <submittedName>
        <fullName evidence="5">FHA domain-containing protein</fullName>
    </submittedName>
</protein>
<reference evidence="5 6" key="1">
    <citation type="submission" date="2020-08" db="EMBL/GenBank/DDBJ databases">
        <title>Bridging the membrane lipid divide: bacteria of the FCB group superphylum have the potential to synthesize archaeal ether lipids.</title>
        <authorList>
            <person name="Villanueva L."/>
            <person name="Von Meijenfeldt F.A.B."/>
            <person name="Westbye A.B."/>
            <person name="Yadav S."/>
            <person name="Hopmans E.C."/>
            <person name="Dutilh B.E."/>
            <person name="Sinninghe Damste J.S."/>
        </authorList>
    </citation>
    <scope>NUCLEOTIDE SEQUENCE [LARGE SCALE GENOMIC DNA]</scope>
    <source>
        <strain evidence="5">NIOZ-UU36</strain>
    </source>
</reference>
<dbReference type="SUPFAM" id="SSF53067">
    <property type="entry name" value="Actin-like ATPase domain"/>
    <property type="match status" value="1"/>
</dbReference>
<dbReference type="Pfam" id="PF00498">
    <property type="entry name" value="FHA"/>
    <property type="match status" value="1"/>
</dbReference>
<evidence type="ECO:0000256" key="2">
    <source>
        <dbReference type="ARBA" id="ARBA00022840"/>
    </source>
</evidence>
<dbReference type="Gene3D" id="3.90.640.10">
    <property type="entry name" value="Actin, Chain A, domain 4"/>
    <property type="match status" value="1"/>
</dbReference>
<evidence type="ECO:0000256" key="1">
    <source>
        <dbReference type="ARBA" id="ARBA00022741"/>
    </source>
</evidence>
<dbReference type="PROSITE" id="PS50006">
    <property type="entry name" value="FHA_DOMAIN"/>
    <property type="match status" value="1"/>
</dbReference>
<gene>
    <name evidence="5" type="ORF">H8E29_12720</name>
</gene>
<dbReference type="CDD" id="cd00060">
    <property type="entry name" value="FHA"/>
    <property type="match status" value="1"/>
</dbReference>
<dbReference type="EMBL" id="JACNJN010000141">
    <property type="protein sequence ID" value="MBC8336124.1"/>
    <property type="molecule type" value="Genomic_DNA"/>
</dbReference>
<dbReference type="Gene3D" id="3.30.420.40">
    <property type="match status" value="2"/>
</dbReference>
<comment type="caution">
    <text evidence="5">The sequence shown here is derived from an EMBL/GenBank/DDBJ whole genome shotgun (WGS) entry which is preliminary data.</text>
</comment>
<feature type="domain" description="FHA" evidence="4">
    <location>
        <begin position="447"/>
        <end position="496"/>
    </location>
</feature>
<dbReference type="InterPro" id="IPR008984">
    <property type="entry name" value="SMAD_FHA_dom_sf"/>
</dbReference>
<evidence type="ECO:0000313" key="5">
    <source>
        <dbReference type="EMBL" id="MBC8336124.1"/>
    </source>
</evidence>
<dbReference type="PANTHER" id="PTHR42749:SF1">
    <property type="entry name" value="CELL SHAPE-DETERMINING PROTEIN MREB"/>
    <property type="match status" value="1"/>
</dbReference>
<sequence>MAIEKQQTLFALDCGATNWRLYRSAYKWTGNRAQLISEPQASPITSFIDRKLPAVICLDPEGANLESFGEIAQERLEDEQSRERVREYFKPCIGSHLEENPLPHQKRYTHTQSILYTRLLLSTILDQIRQEKWRAEAFDDRLWFTFAYPIHWRYDHGGIIFAEYQQLIQECFGEDFRQIRFVAEPEGAILSLQHRGLLEKQGGVTLIVDVGGSTTDIIAGEVNPANGHLNFLGRYGEPFGGGLYDAELAKYIADEMKIPASALADDPSALVSLRISGQRLKESLSRQMLSPGRNKAIHQRNLTLVMRDGTVFRRIIALDEARFQEATSHLDIDFRDLINRALEVIAISQSEIKQVVLVGGGAQLFTIMRFLRERFGVERVILADNPDEVVVQGIGLEYQASFDTIEPTIIFPAQTSENIAKEGPASLSPSWFLQLGDDRFPLHQGITKMGRGESNDIQVDDIKASRLHTEISMSNDKLEIFDKGSTNGTFINGQRLKAHEPNVLEVGNIISIGKLKFEVIRQEE</sequence>
<evidence type="ECO:0000313" key="6">
    <source>
        <dbReference type="Proteomes" id="UP000614469"/>
    </source>
</evidence>
<dbReference type="SUPFAM" id="SSF49879">
    <property type="entry name" value="SMAD/FHA domain"/>
    <property type="match status" value="1"/>
</dbReference>
<dbReference type="GO" id="GO:0005524">
    <property type="term" value="F:ATP binding"/>
    <property type="evidence" value="ECO:0007669"/>
    <property type="project" value="UniProtKB-KW"/>
</dbReference>
<dbReference type="CDD" id="cd10170">
    <property type="entry name" value="ASKHA_NBD_HSP70"/>
    <property type="match status" value="1"/>
</dbReference>
<keyword evidence="1" id="KW-0547">Nucleotide-binding</keyword>
<name>A0A8J6NN59_9CHLR</name>
<dbReference type="SMART" id="SM00240">
    <property type="entry name" value="FHA"/>
    <property type="match status" value="1"/>
</dbReference>
<evidence type="ECO:0000259" key="4">
    <source>
        <dbReference type="PROSITE" id="PS50006"/>
    </source>
</evidence>
<dbReference type="InterPro" id="IPR000253">
    <property type="entry name" value="FHA_dom"/>
</dbReference>
<dbReference type="AlphaFoldDB" id="A0A8J6NN59"/>
<dbReference type="GO" id="GO:0140662">
    <property type="term" value="F:ATP-dependent protein folding chaperone"/>
    <property type="evidence" value="ECO:0007669"/>
    <property type="project" value="InterPro"/>
</dbReference>
<evidence type="ECO:0000256" key="3">
    <source>
        <dbReference type="ARBA" id="ARBA00023186"/>
    </source>
</evidence>
<keyword evidence="3" id="KW-0143">Chaperone</keyword>
<dbReference type="Pfam" id="PF00012">
    <property type="entry name" value="HSP70"/>
    <property type="match status" value="1"/>
</dbReference>